<dbReference type="InterPro" id="IPR004360">
    <property type="entry name" value="Glyas_Fos-R_dOase_dom"/>
</dbReference>
<dbReference type="RefSeq" id="WP_119831724.1">
    <property type="nucleotide sequence ID" value="NZ_QYUL01000002.1"/>
</dbReference>
<evidence type="ECO:0000259" key="1">
    <source>
        <dbReference type="PROSITE" id="PS51819"/>
    </source>
</evidence>
<evidence type="ECO:0000313" key="3">
    <source>
        <dbReference type="Proteomes" id="UP000283458"/>
    </source>
</evidence>
<dbReference type="InterPro" id="IPR037523">
    <property type="entry name" value="VOC_core"/>
</dbReference>
<dbReference type="PANTHER" id="PTHR36503:SF1">
    <property type="entry name" value="BLR2520 PROTEIN"/>
    <property type="match status" value="1"/>
</dbReference>
<organism evidence="2 3">
    <name type="scientific">Azospirillum cavernae</name>
    <dbReference type="NCBI Taxonomy" id="2320860"/>
    <lineage>
        <taxon>Bacteria</taxon>
        <taxon>Pseudomonadati</taxon>
        <taxon>Pseudomonadota</taxon>
        <taxon>Alphaproteobacteria</taxon>
        <taxon>Rhodospirillales</taxon>
        <taxon>Azospirillaceae</taxon>
        <taxon>Azospirillum</taxon>
    </lineage>
</organism>
<dbReference type="Gene3D" id="3.10.180.10">
    <property type="entry name" value="2,3-Dihydroxybiphenyl 1,2-Dioxygenase, domain 1"/>
    <property type="match status" value="1"/>
</dbReference>
<dbReference type="OrthoDB" id="9798430at2"/>
<dbReference type="AlphaFoldDB" id="A0A418VWV1"/>
<gene>
    <name evidence="2" type="ORF">D3877_15995</name>
</gene>
<keyword evidence="3" id="KW-1185">Reference proteome</keyword>
<evidence type="ECO:0000313" key="2">
    <source>
        <dbReference type="EMBL" id="RJF81631.1"/>
    </source>
</evidence>
<feature type="domain" description="VOC" evidence="1">
    <location>
        <begin position="4"/>
        <end position="129"/>
    </location>
</feature>
<dbReference type="Pfam" id="PF00903">
    <property type="entry name" value="Glyoxalase"/>
    <property type="match status" value="1"/>
</dbReference>
<name>A0A418VWV1_9PROT</name>
<protein>
    <submittedName>
        <fullName evidence="2">VOC family protein</fullName>
    </submittedName>
</protein>
<reference evidence="2 3" key="1">
    <citation type="submission" date="2018-09" db="EMBL/GenBank/DDBJ databases">
        <authorList>
            <person name="Zhu H."/>
        </authorList>
    </citation>
    <scope>NUCLEOTIDE SEQUENCE [LARGE SCALE GENOMIC DNA]</scope>
    <source>
        <strain evidence="2 3">K2W22B-5</strain>
    </source>
</reference>
<dbReference type="EMBL" id="QYUL01000002">
    <property type="protein sequence ID" value="RJF81631.1"/>
    <property type="molecule type" value="Genomic_DNA"/>
</dbReference>
<dbReference type="CDD" id="cd07251">
    <property type="entry name" value="VOC_like"/>
    <property type="match status" value="1"/>
</dbReference>
<accession>A0A418VWV1</accession>
<comment type="caution">
    <text evidence="2">The sequence shown here is derived from an EMBL/GenBank/DDBJ whole genome shotgun (WGS) entry which is preliminary data.</text>
</comment>
<dbReference type="PROSITE" id="PS51819">
    <property type="entry name" value="VOC"/>
    <property type="match status" value="1"/>
</dbReference>
<dbReference type="InterPro" id="IPR029068">
    <property type="entry name" value="Glyas_Bleomycin-R_OHBP_Dase"/>
</dbReference>
<dbReference type="SUPFAM" id="SSF54593">
    <property type="entry name" value="Glyoxalase/Bleomycin resistance protein/Dihydroxybiphenyl dioxygenase"/>
    <property type="match status" value="1"/>
</dbReference>
<sequence length="145" mass="15697">MQPRISLVTLGVADLPRAQRFYEQGLGWTPSPAGNENVAFYQLGGMALGLYGRAALAEDAHLTDAGDPARFGGITLAHNLRSKEEVDTLMAEAERAGARIVKPAQDVFWGGYSGYFADPDGHLWEIAWNPFFPLDEAGNLSLTSD</sequence>
<dbReference type="PANTHER" id="PTHR36503">
    <property type="entry name" value="BLR2520 PROTEIN"/>
    <property type="match status" value="1"/>
</dbReference>
<proteinExistence type="predicted"/>
<dbReference type="Proteomes" id="UP000283458">
    <property type="component" value="Unassembled WGS sequence"/>
</dbReference>